<evidence type="ECO:0000259" key="1">
    <source>
        <dbReference type="Pfam" id="PF09722"/>
    </source>
</evidence>
<dbReference type="KEGG" id="bvv:BHK69_18790"/>
<organism evidence="2 3">
    <name type="scientific">Bosea vaviloviae</name>
    <dbReference type="NCBI Taxonomy" id="1526658"/>
    <lineage>
        <taxon>Bacteria</taxon>
        <taxon>Pseudomonadati</taxon>
        <taxon>Pseudomonadota</taxon>
        <taxon>Alphaproteobacteria</taxon>
        <taxon>Hyphomicrobiales</taxon>
        <taxon>Boseaceae</taxon>
        <taxon>Bosea</taxon>
    </lineage>
</organism>
<evidence type="ECO:0000313" key="2">
    <source>
        <dbReference type="EMBL" id="AOO82215.1"/>
    </source>
</evidence>
<dbReference type="STRING" id="1526658.BHK69_18790"/>
<dbReference type="Pfam" id="PF09722">
    <property type="entry name" value="Xre_MbcA_ParS_C"/>
    <property type="match status" value="1"/>
</dbReference>
<dbReference type="EMBL" id="CP017147">
    <property type="protein sequence ID" value="AOO82215.1"/>
    <property type="molecule type" value="Genomic_DNA"/>
</dbReference>
<reference evidence="2 3" key="1">
    <citation type="journal article" date="2015" name="Antonie Van Leeuwenhoek">
        <title>Bosea vaviloviae sp. nov., a new species of slow-growing rhizobia isolated from nodules of the relict species Vavilovia formosa (Stev.) Fed.</title>
        <authorList>
            <person name="Safronova V.I."/>
            <person name="Kuznetsova I.G."/>
            <person name="Sazanova A.L."/>
            <person name="Kimeklis A.K."/>
            <person name="Belimov A.A."/>
            <person name="Andronov E.E."/>
            <person name="Pinaev A.G."/>
            <person name="Chizhevskaya E.P."/>
            <person name="Pukhaev A.R."/>
            <person name="Popov K.P."/>
            <person name="Willems A."/>
            <person name="Tikhonovich I.A."/>
        </authorList>
    </citation>
    <scope>NUCLEOTIDE SEQUENCE [LARGE SCALE GENOMIC DNA]</scope>
    <source>
        <strain evidence="2 3">Vaf18</strain>
    </source>
</reference>
<proteinExistence type="predicted"/>
<evidence type="ECO:0000313" key="3">
    <source>
        <dbReference type="Proteomes" id="UP000094969"/>
    </source>
</evidence>
<name>A0A1D7U4B9_9HYPH</name>
<dbReference type="InterPro" id="IPR024467">
    <property type="entry name" value="Xre/MbcA/ParS-like_toxin-bd"/>
</dbReference>
<accession>A0A1D7U4B9</accession>
<keyword evidence="3" id="KW-1185">Reference proteome</keyword>
<gene>
    <name evidence="2" type="ORF">BHK69_18790</name>
</gene>
<feature type="domain" description="Antitoxin Xre/MbcA/ParS-like toxin-binding" evidence="1">
    <location>
        <begin position="55"/>
        <end position="101"/>
    </location>
</feature>
<dbReference type="AlphaFoldDB" id="A0A1D7U4B9"/>
<dbReference type="Proteomes" id="UP000094969">
    <property type="component" value="Chromosome"/>
</dbReference>
<protein>
    <recommendedName>
        <fullName evidence="1">Antitoxin Xre/MbcA/ParS-like toxin-binding domain-containing protein</fullName>
    </recommendedName>
</protein>
<sequence length="106" mass="12023">MAVLQRWNVGDETARAILGDLPAAIYRRWQKNNVGAIAPDVAYRLLLVLKIHAALRTRYSDPDRSVAWINRPNALFAHQSPLAIMTRDVASIERVLRYLVADQSAW</sequence>